<dbReference type="GO" id="GO:0005975">
    <property type="term" value="P:carbohydrate metabolic process"/>
    <property type="evidence" value="ECO:0007669"/>
    <property type="project" value="UniProtKB-ARBA"/>
</dbReference>
<dbReference type="InterPro" id="IPR013783">
    <property type="entry name" value="Ig-like_fold"/>
</dbReference>
<reference evidence="6" key="1">
    <citation type="submission" date="2017-01" db="EMBL/GenBank/DDBJ databases">
        <authorList>
            <person name="Varghese N."/>
            <person name="Submissions S."/>
        </authorList>
    </citation>
    <scope>NUCLEOTIDE SEQUENCE [LARGE SCALE GENOMIC DNA]</scope>
    <source>
        <strain evidence="6">ATCC 12950</strain>
    </source>
</reference>
<evidence type="ECO:0000259" key="4">
    <source>
        <dbReference type="Pfam" id="PF16640"/>
    </source>
</evidence>
<feature type="domain" description="DUF4082" evidence="3">
    <location>
        <begin position="538"/>
        <end position="682"/>
    </location>
</feature>
<evidence type="ECO:0000256" key="1">
    <source>
        <dbReference type="ARBA" id="ARBA00005445"/>
    </source>
</evidence>
<protein>
    <submittedName>
        <fullName evidence="5">Ig-like domain (Group 3)</fullName>
    </submittedName>
</protein>
<gene>
    <name evidence="5" type="ORF">SAMN05421833_116110</name>
</gene>
<comment type="similarity">
    <text evidence="1">Belongs to the ice-binding protein family.</text>
</comment>
<feature type="domain" description="DUF4082" evidence="3">
    <location>
        <begin position="378"/>
        <end position="523"/>
    </location>
</feature>
<dbReference type="InterPro" id="IPR021884">
    <property type="entry name" value="Ice-bd_prot"/>
</dbReference>
<evidence type="ECO:0000259" key="3">
    <source>
        <dbReference type="Pfam" id="PF13313"/>
    </source>
</evidence>
<dbReference type="InterPro" id="IPR032109">
    <property type="entry name" value="Big_3_5"/>
</dbReference>
<dbReference type="Pfam" id="PF13313">
    <property type="entry name" value="DUF4082"/>
    <property type="match status" value="2"/>
</dbReference>
<dbReference type="InterPro" id="IPR025141">
    <property type="entry name" value="DUF4082"/>
</dbReference>
<dbReference type="EMBL" id="FTNI01000016">
    <property type="protein sequence ID" value="SIR82350.1"/>
    <property type="molecule type" value="Genomic_DNA"/>
</dbReference>
<dbReference type="Proteomes" id="UP000186096">
    <property type="component" value="Unassembled WGS sequence"/>
</dbReference>
<dbReference type="Pfam" id="PF16640">
    <property type="entry name" value="Big_3_5"/>
    <property type="match status" value="1"/>
</dbReference>
<dbReference type="Gene3D" id="2.60.40.10">
    <property type="entry name" value="Immunoglobulins"/>
    <property type="match status" value="1"/>
</dbReference>
<evidence type="ECO:0000313" key="5">
    <source>
        <dbReference type="EMBL" id="SIR82350.1"/>
    </source>
</evidence>
<keyword evidence="6" id="KW-1185">Reference proteome</keyword>
<sequence>MNANEMKRGREPALRKAAGGRRLGFGATVRRRLSATLTALLTVIALGVAIPGGASAAPSLTIGDGDTYAVLAGTSVTNTNLTSITGDLGVSPGTTVTGFPPGTVSGSIRTGAAAAGAKADVVGAYNAIAAMSSTATIPTALGGTTRTPGVYDSSGGPFTINGTLTLDAQADPDALFVFRGSTLTAGGVSNIALINGAQEDNVYWELTGTVSLGTFCTFRGNVLASGAVSVSSGAAVYGRLFSLNNTIGLQGTTSLPATRVTVPNNPPTTTTLTSSLNPSDTGDAVTFTANVQAQSGSIVPAGYVAFKDGTTVIGTDYHDDGHPARLTTSSLAAGQHRITAVYLGGDTFDGEQVIHFAPSTSPELVQSVSSVSLWSDSATPDQASRNDPQAVVLGVKFQPAVDGVITGVRFYKGPQNTGTHTGSLWTADGQKLATVTFTNETATGWQRMDFPNPVAISSGTTYIASYHTTSGFYAMDRPYFTTQYTNGPLTAPADGASGGNGVYAYSATDTFPNSSYRASNYWVDVMFTPSQTLWDNTDVPAVVNQPDDQDAVLGVKFTSATGGLVTGVRFYKGPQNTGTHIGSLWTSGGTQLATATFTNETASGWQQVDFPDPVPITAGTTYVVSYHTFGRYSVTRPYFTSPRSNGPLTAPADGASGGNGVYAYSATDTFPSSTFRSSNYWVDVVFQQG</sequence>
<dbReference type="STRING" id="58117.SAMN05421833_116110"/>
<keyword evidence="2" id="KW-0732">Signal</keyword>
<dbReference type="AlphaFoldDB" id="A0A1N7E2R1"/>
<organism evidence="5 6">
    <name type="scientific">Microbispora rosea</name>
    <dbReference type="NCBI Taxonomy" id="58117"/>
    <lineage>
        <taxon>Bacteria</taxon>
        <taxon>Bacillati</taxon>
        <taxon>Actinomycetota</taxon>
        <taxon>Actinomycetes</taxon>
        <taxon>Streptosporangiales</taxon>
        <taxon>Streptosporangiaceae</taxon>
        <taxon>Microbispora</taxon>
    </lineage>
</organism>
<evidence type="ECO:0000256" key="2">
    <source>
        <dbReference type="ARBA" id="ARBA00022729"/>
    </source>
</evidence>
<proteinExistence type="inferred from homology"/>
<feature type="domain" description="Bacterial Ig-like" evidence="4">
    <location>
        <begin position="272"/>
        <end position="350"/>
    </location>
</feature>
<evidence type="ECO:0000313" key="6">
    <source>
        <dbReference type="Proteomes" id="UP000186096"/>
    </source>
</evidence>
<name>A0A1N7E2R1_9ACTN</name>
<accession>A0A1N7E2R1</accession>
<dbReference type="Pfam" id="PF11999">
    <property type="entry name" value="Ice_binding"/>
    <property type="match status" value="1"/>
</dbReference>